<dbReference type="RefSeq" id="WP_005794401.1">
    <property type="nucleotide sequence ID" value="NZ_JH724215.1"/>
</dbReference>
<evidence type="ECO:0000313" key="1">
    <source>
        <dbReference type="EMBL" id="EIY96230.1"/>
    </source>
</evidence>
<sequence length="170" mass="19378">MIMNRLNSELRGHAVSYGLCTQWQGDWQNNKSQQELIGMYIRGIDFCIEHDYPTVEYIKGNFDRSLLHQNHIFVDEPVIGGDNGVYVLNGKCSGKLSFGKFTVVTLHLRHDSELTLEVEDCAKVFVSVYDRAKLHVRQSDVAKVYVYVHGGNCKVETDGNVMVRYKMNGD</sequence>
<dbReference type="Proteomes" id="UP000003879">
    <property type="component" value="Unassembled WGS sequence"/>
</dbReference>
<accession>A0A0E2AQR7</accession>
<evidence type="ECO:0000313" key="2">
    <source>
        <dbReference type="Proteomes" id="UP000003879"/>
    </source>
</evidence>
<organism evidence="1 2">
    <name type="scientific">Bacteroides fragilis CL07T12C05</name>
    <dbReference type="NCBI Taxonomy" id="997883"/>
    <lineage>
        <taxon>Bacteria</taxon>
        <taxon>Pseudomonadati</taxon>
        <taxon>Bacteroidota</taxon>
        <taxon>Bacteroidia</taxon>
        <taxon>Bacteroidales</taxon>
        <taxon>Bacteroidaceae</taxon>
        <taxon>Bacteroides</taxon>
    </lineage>
</organism>
<dbReference type="HOGENOM" id="CLU_133639_0_0_10"/>
<reference evidence="1 2" key="1">
    <citation type="submission" date="2012-02" db="EMBL/GenBank/DDBJ databases">
        <title>The Genome Sequence of Bacteroides fragilis CL07T12C05.</title>
        <authorList>
            <consortium name="The Broad Institute Genome Sequencing Platform"/>
            <person name="Earl A."/>
            <person name="Ward D."/>
            <person name="Feldgarden M."/>
            <person name="Gevers D."/>
            <person name="Zitomersky N.L."/>
            <person name="Coyne M.J."/>
            <person name="Comstock L.E."/>
            <person name="Young S.K."/>
            <person name="Zeng Q."/>
            <person name="Gargeya S."/>
            <person name="Fitzgerald M."/>
            <person name="Haas B."/>
            <person name="Abouelleil A."/>
            <person name="Alvarado L."/>
            <person name="Arachchi H.M."/>
            <person name="Berlin A."/>
            <person name="Chapman S.B."/>
            <person name="Gearin G."/>
            <person name="Goldberg J."/>
            <person name="Griggs A."/>
            <person name="Gujja S."/>
            <person name="Hansen M."/>
            <person name="Heiman D."/>
            <person name="Howarth C."/>
            <person name="Larimer J."/>
            <person name="Lui A."/>
            <person name="MacDonald P.J.P."/>
            <person name="McCowen C."/>
            <person name="Montmayeur A."/>
            <person name="Murphy C."/>
            <person name="Neiman D."/>
            <person name="Pearson M."/>
            <person name="Priest M."/>
            <person name="Roberts A."/>
            <person name="Saif S."/>
            <person name="Shea T."/>
            <person name="Sisk P."/>
            <person name="Stolte C."/>
            <person name="Sykes S."/>
            <person name="Wortman J."/>
            <person name="Nusbaum C."/>
            <person name="Birren B."/>
        </authorList>
    </citation>
    <scope>NUCLEOTIDE SEQUENCE [LARGE SCALE GENOMIC DNA]</scope>
    <source>
        <strain evidence="1 2">CL07T12C05</strain>
    </source>
</reference>
<dbReference type="EMBL" id="AGXN01000012">
    <property type="protein sequence ID" value="EIY96230.1"/>
    <property type="molecule type" value="Genomic_DNA"/>
</dbReference>
<proteinExistence type="predicted"/>
<dbReference type="PATRIC" id="fig|997883.3.peg.2214"/>
<gene>
    <name evidence="1" type="ORF">HMPREF1056_02118</name>
</gene>
<dbReference type="AlphaFoldDB" id="A0A0E2AQR7"/>
<name>A0A0E2AQR7_BACFG</name>
<protein>
    <submittedName>
        <fullName evidence="1">Uncharacterized protein</fullName>
    </submittedName>
</protein>
<comment type="caution">
    <text evidence="1">The sequence shown here is derived from an EMBL/GenBank/DDBJ whole genome shotgun (WGS) entry which is preliminary data.</text>
</comment>